<dbReference type="PANTHER" id="PTHR11692:SF0">
    <property type="entry name" value="BIFUNCTIONAL PURINE BIOSYNTHESIS PROTEIN ATIC"/>
    <property type="match status" value="1"/>
</dbReference>
<dbReference type="NCBIfam" id="NF002049">
    <property type="entry name" value="PRK00881.1"/>
    <property type="match status" value="1"/>
</dbReference>
<evidence type="ECO:0000313" key="8">
    <source>
        <dbReference type="Proteomes" id="UP000011632"/>
    </source>
</evidence>
<organism evidence="7 8">
    <name type="scientific">Natrinema versiforme JCM 10478</name>
    <dbReference type="NCBI Taxonomy" id="1227496"/>
    <lineage>
        <taxon>Archaea</taxon>
        <taxon>Methanobacteriati</taxon>
        <taxon>Methanobacteriota</taxon>
        <taxon>Stenosarchaea group</taxon>
        <taxon>Halobacteria</taxon>
        <taxon>Halobacteriales</taxon>
        <taxon>Natrialbaceae</taxon>
        <taxon>Natrinema</taxon>
    </lineage>
</organism>
<keyword evidence="3" id="KW-0378">Hydrolase</keyword>
<feature type="domain" description="Formyl transferase N-terminal" evidence="6">
    <location>
        <begin position="12"/>
        <end position="190"/>
    </location>
</feature>
<dbReference type="PANTHER" id="PTHR11692">
    <property type="entry name" value="BIFUNCTIONAL PURINE BIOSYNTHESIS PROTEIN PURH"/>
    <property type="match status" value="1"/>
</dbReference>
<dbReference type="Gene3D" id="3.40.50.170">
    <property type="entry name" value="Formyl transferase, N-terminal domain"/>
    <property type="match status" value="1"/>
</dbReference>
<dbReference type="SMART" id="SM00798">
    <property type="entry name" value="AICARFT_IMPCHas"/>
    <property type="match status" value="1"/>
</dbReference>
<evidence type="ECO:0000256" key="2">
    <source>
        <dbReference type="ARBA" id="ARBA00022755"/>
    </source>
</evidence>
<reference evidence="7 8" key="1">
    <citation type="journal article" date="2014" name="PLoS Genet.">
        <title>Phylogenetically driven sequencing of extremely halophilic archaea reveals strategies for static and dynamic osmo-response.</title>
        <authorList>
            <person name="Becker E.A."/>
            <person name="Seitzer P.M."/>
            <person name="Tritt A."/>
            <person name="Larsen D."/>
            <person name="Krusor M."/>
            <person name="Yao A.I."/>
            <person name="Wu D."/>
            <person name="Madern D."/>
            <person name="Eisen J.A."/>
            <person name="Darling A.E."/>
            <person name="Facciotti M.T."/>
        </authorList>
    </citation>
    <scope>NUCLEOTIDE SEQUENCE [LARGE SCALE GENOMIC DNA]</scope>
    <source>
        <strain evidence="7 8">JCM 10478</strain>
    </source>
</reference>
<dbReference type="PIRSF" id="PIRSF000414">
    <property type="entry name" value="AICARFT_IMPCHas"/>
    <property type="match status" value="1"/>
</dbReference>
<dbReference type="InterPro" id="IPR016193">
    <property type="entry name" value="Cytidine_deaminase-like"/>
</dbReference>
<accession>L9YAY9</accession>
<comment type="caution">
    <text evidence="7">The sequence shown here is derived from an EMBL/GenBank/DDBJ whole genome shotgun (WGS) entry which is preliminary data.</text>
</comment>
<dbReference type="AlphaFoldDB" id="L9YAY9"/>
<proteinExistence type="predicted"/>
<dbReference type="Gene3D" id="3.40.140.20">
    <property type="match status" value="2"/>
</dbReference>
<dbReference type="FunFam" id="3.40.140.20:FF:000001">
    <property type="entry name" value="Bifunctional purine biosynthesis protein PurH"/>
    <property type="match status" value="1"/>
</dbReference>
<dbReference type="SUPFAM" id="SSF53328">
    <property type="entry name" value="Formyltransferase"/>
    <property type="match status" value="1"/>
</dbReference>
<dbReference type="InterPro" id="IPR004607">
    <property type="entry name" value="GART"/>
</dbReference>
<dbReference type="GO" id="GO:0004644">
    <property type="term" value="F:phosphoribosylglycinamide formyltransferase activity"/>
    <property type="evidence" value="ECO:0007669"/>
    <property type="project" value="InterPro"/>
</dbReference>
<dbReference type="SUPFAM" id="SSF53927">
    <property type="entry name" value="Cytidine deaminase-like"/>
    <property type="match status" value="1"/>
</dbReference>
<dbReference type="Pfam" id="PF01808">
    <property type="entry name" value="AICARFT_IMPCHas"/>
    <property type="match status" value="1"/>
</dbReference>
<dbReference type="PATRIC" id="fig|1227496.3.peg.201"/>
<dbReference type="GO" id="GO:0006189">
    <property type="term" value="P:'de novo' IMP biosynthetic process"/>
    <property type="evidence" value="ECO:0007669"/>
    <property type="project" value="InterPro"/>
</dbReference>
<keyword evidence="1 7" id="KW-0808">Transferase</keyword>
<dbReference type="RefSeq" id="WP_006429217.1">
    <property type="nucleotide sequence ID" value="NZ_AOID01000005.1"/>
</dbReference>
<keyword evidence="2" id="KW-0658">Purine biosynthesis</keyword>
<dbReference type="GO" id="GO:0004643">
    <property type="term" value="F:phosphoribosylaminoimidazolecarboxamide formyltransferase activity"/>
    <property type="evidence" value="ECO:0007669"/>
    <property type="project" value="InterPro"/>
</dbReference>
<dbReference type="Pfam" id="PF00551">
    <property type="entry name" value="Formyl_trans_N"/>
    <property type="match status" value="1"/>
</dbReference>
<evidence type="ECO:0000256" key="1">
    <source>
        <dbReference type="ARBA" id="ARBA00022679"/>
    </source>
</evidence>
<dbReference type="STRING" id="1227496.C489_00976"/>
<dbReference type="InterPro" id="IPR024051">
    <property type="entry name" value="AICAR_Tfase_dup_dom_sf"/>
</dbReference>
<sequence length="564" mass="60322">MTRIAGMAGNRGRNLLNIADRNPGGAELAVVLTTDADAPVLESAAERGIPTEVVPLEDEMSRSEHEEAVLEALSDYEFDLVCLDGYMRILSDTFLDEAPTTLNVHPALLPAFPGMDAWGDAIEAGVSVTGCTVHVVTDATDEDGNVVEDDVDAGPIVTQEPIPVYEGDDEDDLKERVLSECEFRAYPRAVKWFAEGSVDVDLEAGEARSASDSRAGSEATRKTGEVAVDADVATAEGDDHDGLPARRLVSDDRADTLRYGENPHQDAAVYTDYTTDEASVVHADQLNEGAKALSYNNYNDADGALNLIKEFDEPAAAVIKHTNPAGCATADSLAEAYENALSTDAMSAFGGIVALNRECDAATAEQIIDSFKEVVVAPGYTDDALEVLFEKDNLRVLDVGELGDRTERFTEKPLVGGRLVQERDLQSISADDLEVVTEREPTADELETMVFAWQTLKHIKSNGILFADGTETVGIGMGQVSRVDAVRLAAMKADEHAEGKDAEGAVMASDAFFPFPDGIEEAAEAGIEAVIQPGGSVNDEDVIEAADEHGMAMAFTGQRSFRHD</sequence>
<protein>
    <submittedName>
        <fullName evidence="7">Phosphoribosylglycinamide formyltransferase</fullName>
    </submittedName>
</protein>
<dbReference type="EMBL" id="AOID01000005">
    <property type="protein sequence ID" value="ELY70887.1"/>
    <property type="molecule type" value="Genomic_DNA"/>
</dbReference>
<dbReference type="GO" id="GO:0003937">
    <property type="term" value="F:IMP cyclohydrolase activity"/>
    <property type="evidence" value="ECO:0007669"/>
    <property type="project" value="InterPro"/>
</dbReference>
<name>L9YAY9_9EURY</name>
<feature type="region of interest" description="Disordered" evidence="5">
    <location>
        <begin position="205"/>
        <end position="225"/>
    </location>
</feature>
<keyword evidence="4" id="KW-0511">Multifunctional enzyme</keyword>
<dbReference type="GO" id="GO:0005829">
    <property type="term" value="C:cytosol"/>
    <property type="evidence" value="ECO:0007669"/>
    <property type="project" value="TreeGrafter"/>
</dbReference>
<evidence type="ECO:0000256" key="5">
    <source>
        <dbReference type="SAM" id="MobiDB-lite"/>
    </source>
</evidence>
<dbReference type="CDD" id="cd08645">
    <property type="entry name" value="FMT_core_GART"/>
    <property type="match status" value="1"/>
</dbReference>
<evidence type="ECO:0000313" key="7">
    <source>
        <dbReference type="EMBL" id="ELY70887.1"/>
    </source>
</evidence>
<dbReference type="InterPro" id="IPR002376">
    <property type="entry name" value="Formyl_transf_N"/>
</dbReference>
<evidence type="ECO:0000256" key="4">
    <source>
        <dbReference type="ARBA" id="ARBA00023268"/>
    </source>
</evidence>
<dbReference type="InterPro" id="IPR002695">
    <property type="entry name" value="PurH-like"/>
</dbReference>
<evidence type="ECO:0000256" key="3">
    <source>
        <dbReference type="ARBA" id="ARBA00022801"/>
    </source>
</evidence>
<keyword evidence="8" id="KW-1185">Reference proteome</keyword>
<dbReference type="InterPro" id="IPR036477">
    <property type="entry name" value="Formyl_transf_N_sf"/>
</dbReference>
<gene>
    <name evidence="7" type="ORF">C489_00976</name>
</gene>
<evidence type="ECO:0000259" key="6">
    <source>
        <dbReference type="Pfam" id="PF00551"/>
    </source>
</evidence>
<dbReference type="OrthoDB" id="52603at2157"/>
<dbReference type="Proteomes" id="UP000011632">
    <property type="component" value="Unassembled WGS sequence"/>
</dbReference>